<sequence>MKRVVVTGLGTITSLGYNVEEVWSNTRNSYCSIEPITLFDTEDSSVKVAAEVKNYNSKDFFTSFNSKKYNRFTQFALIASAEAYKDAGITDNSVNSNRVAVVYGSGIGGDTIGKEYETCMTKGSKYVSPLLLPGNLVNMAAANIAMEYKANGTCMSLVAACATGTDCIGTAFRHIQFGMADIVIAGATEACINPLVVAGFASLKAVSRTEDKTRASIPFDKERSGFVMGEGAATLILEEYEHALKRNAKIYAEIAGFGTTCDAYKIVSPNPDMTQAKRAMEDAVKDAGITVGDISYINAHGTSTGLNDKYESIMIEDMYYKNGNTVPVSSTKSMMGHALGAAGAIEAVLSIKALEDSFIPETVGYKTYDEDCRLDFVTGHGRTKELHYVQSNSFGFGGHNSVLVFRNSKLL</sequence>
<dbReference type="PROSITE" id="PS00606">
    <property type="entry name" value="KS3_1"/>
    <property type="match status" value="1"/>
</dbReference>
<evidence type="ECO:0000256" key="13">
    <source>
        <dbReference type="ARBA" id="ARBA00047659"/>
    </source>
</evidence>
<dbReference type="InterPro" id="IPR020841">
    <property type="entry name" value="PKS_Beta-ketoAc_synthase_dom"/>
</dbReference>
<comment type="catalytic activity">
    <reaction evidence="12 14">
        <text>(9Z)-hexadecenoyl-[ACP] + malonyl-[ACP] + H(+) = 3-oxo-(11Z)-octadecenoyl-[ACP] + holo-[ACP] + CO2</text>
        <dbReference type="Rhea" id="RHEA:55040"/>
        <dbReference type="Rhea" id="RHEA-COMP:9623"/>
        <dbReference type="Rhea" id="RHEA-COMP:9685"/>
        <dbReference type="Rhea" id="RHEA-COMP:10800"/>
        <dbReference type="Rhea" id="RHEA-COMP:14074"/>
        <dbReference type="ChEBI" id="CHEBI:15378"/>
        <dbReference type="ChEBI" id="CHEBI:16526"/>
        <dbReference type="ChEBI" id="CHEBI:64479"/>
        <dbReference type="ChEBI" id="CHEBI:78449"/>
        <dbReference type="ChEBI" id="CHEBI:83989"/>
        <dbReference type="ChEBI" id="CHEBI:138538"/>
        <dbReference type="EC" id="2.3.1.179"/>
    </reaction>
</comment>
<comment type="catalytic activity">
    <reaction evidence="13 14">
        <text>a fatty acyl-[ACP] + malonyl-[ACP] + H(+) = a 3-oxoacyl-[ACP] + holo-[ACP] + CO2</text>
        <dbReference type="Rhea" id="RHEA:22836"/>
        <dbReference type="Rhea" id="RHEA-COMP:9623"/>
        <dbReference type="Rhea" id="RHEA-COMP:9685"/>
        <dbReference type="Rhea" id="RHEA-COMP:9916"/>
        <dbReference type="Rhea" id="RHEA-COMP:14125"/>
        <dbReference type="ChEBI" id="CHEBI:15378"/>
        <dbReference type="ChEBI" id="CHEBI:16526"/>
        <dbReference type="ChEBI" id="CHEBI:64479"/>
        <dbReference type="ChEBI" id="CHEBI:78449"/>
        <dbReference type="ChEBI" id="CHEBI:78776"/>
        <dbReference type="ChEBI" id="CHEBI:138651"/>
    </reaction>
</comment>
<dbReference type="Proteomes" id="UP000199659">
    <property type="component" value="Unassembled WGS sequence"/>
</dbReference>
<comment type="pathway">
    <text evidence="1 14">Lipid metabolism; fatty acid biosynthesis.</text>
</comment>
<keyword evidence="5 14" id="KW-0444">Lipid biosynthesis</keyword>
<dbReference type="Pfam" id="PF00109">
    <property type="entry name" value="ketoacyl-synt"/>
    <property type="match status" value="1"/>
</dbReference>
<reference evidence="18 19" key="1">
    <citation type="submission" date="2016-10" db="EMBL/GenBank/DDBJ databases">
        <authorList>
            <person name="de Groot N.N."/>
        </authorList>
    </citation>
    <scope>NUCLEOTIDE SEQUENCE [LARGE SCALE GENOMIC DNA]</scope>
    <source>
        <strain evidence="18 19">743A</strain>
    </source>
</reference>
<keyword evidence="8" id="KW-0443">Lipid metabolism</keyword>
<evidence type="ECO:0000256" key="6">
    <source>
        <dbReference type="ARBA" id="ARBA00022679"/>
    </source>
</evidence>
<feature type="active site" description="For beta-ketoacyl synthase activity" evidence="15">
    <location>
        <position position="161"/>
    </location>
</feature>
<dbReference type="EMBL" id="FOYZ01000016">
    <property type="protein sequence ID" value="SFS02369.1"/>
    <property type="molecule type" value="Genomic_DNA"/>
</dbReference>
<dbReference type="FunFam" id="3.40.47.10:FF:000018">
    <property type="entry name" value="3-oxoacyl-[acyl-carrier-protein] synthase 2"/>
    <property type="match status" value="1"/>
</dbReference>
<dbReference type="EC" id="2.3.1.179" evidence="3 14"/>
<evidence type="ECO:0000313" key="18">
    <source>
        <dbReference type="EMBL" id="SFS02369.1"/>
    </source>
</evidence>
<dbReference type="InterPro" id="IPR018201">
    <property type="entry name" value="Ketoacyl_synth_AS"/>
</dbReference>
<evidence type="ECO:0000256" key="12">
    <source>
        <dbReference type="ARBA" id="ARBA00047318"/>
    </source>
</evidence>
<dbReference type="OrthoDB" id="9808669at2"/>
<evidence type="ECO:0000256" key="5">
    <source>
        <dbReference type="ARBA" id="ARBA00022516"/>
    </source>
</evidence>
<evidence type="ECO:0000256" key="3">
    <source>
        <dbReference type="ARBA" id="ARBA00012356"/>
    </source>
</evidence>
<dbReference type="NCBIfam" id="NF005589">
    <property type="entry name" value="PRK07314.1"/>
    <property type="match status" value="1"/>
</dbReference>
<dbReference type="GO" id="GO:0005829">
    <property type="term" value="C:cytosol"/>
    <property type="evidence" value="ECO:0007669"/>
    <property type="project" value="TreeGrafter"/>
</dbReference>
<dbReference type="STRING" id="37658.SAMN05661086_03270"/>
<dbReference type="PANTHER" id="PTHR11712:SF336">
    <property type="entry name" value="3-OXOACYL-[ACYL-CARRIER-PROTEIN] SYNTHASE, MITOCHONDRIAL"/>
    <property type="match status" value="1"/>
</dbReference>
<comment type="function">
    <text evidence="11 14">Involved in the type II fatty acid elongation cycle. Catalyzes the elongation of a wide range of acyl-ACP by the addition of two carbons from malonyl-ACP to an acyl acceptor. Can efficiently catalyze the conversion of palmitoleoyl-ACP (cis-hexadec-9-enoyl-ACP) to cis-vaccenoyl-ACP (cis-octadec-11-enoyl-ACP), an essential step in the thermal regulation of fatty acid composition.</text>
</comment>
<keyword evidence="10 14" id="KW-0012">Acyltransferase</keyword>
<evidence type="ECO:0000256" key="2">
    <source>
        <dbReference type="ARBA" id="ARBA00008467"/>
    </source>
</evidence>
<dbReference type="GO" id="GO:0006633">
    <property type="term" value="P:fatty acid biosynthetic process"/>
    <property type="evidence" value="ECO:0007669"/>
    <property type="project" value="UniProtKB-UniRule"/>
</dbReference>
<evidence type="ECO:0000256" key="7">
    <source>
        <dbReference type="ARBA" id="ARBA00022832"/>
    </source>
</evidence>
<dbReference type="Pfam" id="PF02801">
    <property type="entry name" value="Ketoacyl-synt_C"/>
    <property type="match status" value="1"/>
</dbReference>
<accession>A0A1I6LFV4</accession>
<evidence type="ECO:0000256" key="16">
    <source>
        <dbReference type="RuleBase" id="RU003694"/>
    </source>
</evidence>
<evidence type="ECO:0000256" key="14">
    <source>
        <dbReference type="PIRNR" id="PIRNR000447"/>
    </source>
</evidence>
<protein>
    <recommendedName>
        <fullName evidence="4 14">3-oxoacyl-[acyl-carrier-protein] synthase 2</fullName>
        <ecNumber evidence="3 14">2.3.1.179</ecNumber>
    </recommendedName>
</protein>
<feature type="domain" description="Ketosynthase family 3 (KS3)" evidence="17">
    <location>
        <begin position="1"/>
        <end position="407"/>
    </location>
</feature>
<dbReference type="CDD" id="cd00834">
    <property type="entry name" value="KAS_I_II"/>
    <property type="match status" value="1"/>
</dbReference>
<name>A0A1I6LFV4_9FIRM</name>
<dbReference type="InterPro" id="IPR016039">
    <property type="entry name" value="Thiolase-like"/>
</dbReference>
<dbReference type="InterPro" id="IPR000794">
    <property type="entry name" value="Beta-ketoacyl_synthase"/>
</dbReference>
<dbReference type="NCBIfam" id="TIGR03150">
    <property type="entry name" value="fabF"/>
    <property type="match status" value="1"/>
</dbReference>
<dbReference type="Gene3D" id="3.40.47.10">
    <property type="match status" value="1"/>
</dbReference>
<evidence type="ECO:0000256" key="11">
    <source>
        <dbReference type="ARBA" id="ARBA00024006"/>
    </source>
</evidence>
<evidence type="ECO:0000259" key="17">
    <source>
        <dbReference type="PROSITE" id="PS52004"/>
    </source>
</evidence>
<keyword evidence="7" id="KW-0276">Fatty acid metabolism</keyword>
<proteinExistence type="inferred from homology"/>
<evidence type="ECO:0000256" key="4">
    <source>
        <dbReference type="ARBA" id="ARBA00014657"/>
    </source>
</evidence>
<dbReference type="SMART" id="SM00825">
    <property type="entry name" value="PKS_KS"/>
    <property type="match status" value="1"/>
</dbReference>
<dbReference type="SUPFAM" id="SSF53901">
    <property type="entry name" value="Thiolase-like"/>
    <property type="match status" value="2"/>
</dbReference>
<dbReference type="RefSeq" id="WP_092563193.1">
    <property type="nucleotide sequence ID" value="NZ_FOYZ01000016.1"/>
</dbReference>
<evidence type="ECO:0000256" key="15">
    <source>
        <dbReference type="PIRSR" id="PIRSR000447-1"/>
    </source>
</evidence>
<dbReference type="PROSITE" id="PS52004">
    <property type="entry name" value="KS3_2"/>
    <property type="match status" value="1"/>
</dbReference>
<dbReference type="InterPro" id="IPR017568">
    <property type="entry name" value="3-oxoacyl-ACP_synth-2"/>
</dbReference>
<evidence type="ECO:0000256" key="8">
    <source>
        <dbReference type="ARBA" id="ARBA00023098"/>
    </source>
</evidence>
<dbReference type="AlphaFoldDB" id="A0A1I6LFV4"/>
<dbReference type="PANTHER" id="PTHR11712">
    <property type="entry name" value="POLYKETIDE SYNTHASE-RELATED"/>
    <property type="match status" value="1"/>
</dbReference>
<dbReference type="UniPathway" id="UPA00094"/>
<evidence type="ECO:0000256" key="1">
    <source>
        <dbReference type="ARBA" id="ARBA00005194"/>
    </source>
</evidence>
<dbReference type="GO" id="GO:0004315">
    <property type="term" value="F:3-oxoacyl-[acyl-carrier-protein] synthase activity"/>
    <property type="evidence" value="ECO:0007669"/>
    <property type="project" value="UniProtKB-UniRule"/>
</dbReference>
<organism evidence="18 19">
    <name type="scientific">Anaeromicropila populeti</name>
    <dbReference type="NCBI Taxonomy" id="37658"/>
    <lineage>
        <taxon>Bacteria</taxon>
        <taxon>Bacillati</taxon>
        <taxon>Bacillota</taxon>
        <taxon>Clostridia</taxon>
        <taxon>Lachnospirales</taxon>
        <taxon>Lachnospiraceae</taxon>
        <taxon>Anaeromicropila</taxon>
    </lineage>
</organism>
<evidence type="ECO:0000256" key="9">
    <source>
        <dbReference type="ARBA" id="ARBA00023160"/>
    </source>
</evidence>
<evidence type="ECO:0000313" key="19">
    <source>
        <dbReference type="Proteomes" id="UP000199659"/>
    </source>
</evidence>
<keyword evidence="6 14" id="KW-0808">Transferase</keyword>
<evidence type="ECO:0000256" key="10">
    <source>
        <dbReference type="ARBA" id="ARBA00023315"/>
    </source>
</evidence>
<keyword evidence="9 14" id="KW-0275">Fatty acid biosynthesis</keyword>
<keyword evidence="19" id="KW-1185">Reference proteome</keyword>
<dbReference type="InterPro" id="IPR014030">
    <property type="entry name" value="Ketoacyl_synth_N"/>
</dbReference>
<comment type="similarity">
    <text evidence="2 14 16">Belongs to the thiolase-like superfamily. Beta-ketoacyl-ACP synthases family.</text>
</comment>
<dbReference type="PIRSF" id="PIRSF000447">
    <property type="entry name" value="KAS_II"/>
    <property type="match status" value="1"/>
</dbReference>
<gene>
    <name evidence="18" type="ORF">SAMN05661086_03270</name>
</gene>
<dbReference type="InterPro" id="IPR014031">
    <property type="entry name" value="Ketoacyl_synth_C"/>
</dbReference>